<feature type="domain" description="Fimbrial-type adhesion" evidence="2">
    <location>
        <begin position="31"/>
        <end position="160"/>
    </location>
</feature>
<evidence type="ECO:0000259" key="2">
    <source>
        <dbReference type="Pfam" id="PF00419"/>
    </source>
</evidence>
<dbReference type="KEGG" id="pcol:F1325_15595"/>
<sequence>MLIFRGVILFLCMSFLAPSVWAVSGFLRVTVSGSVESRPCKINDGKPIEVNFNDVMTTRIENENYKQKMDYTLDCKTTGDPSMSLKFTGDGAGFDTRYLKTSVTDLGVLFKTADTNVYMTEPFKFNYQTRPELYAVLVKKSGAALPTGSFTATATMQVYYN</sequence>
<dbReference type="Gene3D" id="2.60.40.1090">
    <property type="entry name" value="Fimbrial-type adhesion domain"/>
    <property type="match status" value="1"/>
</dbReference>
<gene>
    <name evidence="3" type="ORF">F1325_15595</name>
</gene>
<feature type="chain" id="PRO_5026020001" evidence="1">
    <location>
        <begin position="23"/>
        <end position="161"/>
    </location>
</feature>
<accession>A0A6I7DCX4</accession>
<dbReference type="InterPro" id="IPR008966">
    <property type="entry name" value="Adhesion_dom_sf"/>
</dbReference>
<dbReference type="InterPro" id="IPR050263">
    <property type="entry name" value="Bact_Fimbrial_Adh_Pro"/>
</dbReference>
<protein>
    <submittedName>
        <fullName evidence="3">Fimbrial protein</fullName>
    </submittedName>
</protein>
<evidence type="ECO:0000256" key="1">
    <source>
        <dbReference type="SAM" id="SignalP"/>
    </source>
</evidence>
<reference evidence="3 4" key="1">
    <citation type="submission" date="2019-09" db="EMBL/GenBank/DDBJ databases">
        <title>Emergence of a chromosome-mediated tetracycline resistance gene in Proteus strain.</title>
        <authorList>
            <person name="He D."/>
            <person name="Wang L."/>
        </authorList>
    </citation>
    <scope>NUCLEOTIDE SEQUENCE [LARGE SCALE GENOMIC DNA]</scope>
    <source>
        <strain evidence="3 4">T60</strain>
    </source>
</reference>
<organism evidence="3 4">
    <name type="scientific">Proteus columbae</name>
    <dbReference type="NCBI Taxonomy" id="1987580"/>
    <lineage>
        <taxon>Bacteria</taxon>
        <taxon>Pseudomonadati</taxon>
        <taxon>Pseudomonadota</taxon>
        <taxon>Gammaproteobacteria</taxon>
        <taxon>Enterobacterales</taxon>
        <taxon>Morganellaceae</taxon>
        <taxon>Proteus</taxon>
    </lineage>
</organism>
<dbReference type="SUPFAM" id="SSF49401">
    <property type="entry name" value="Bacterial adhesins"/>
    <property type="match status" value="1"/>
</dbReference>
<dbReference type="Proteomes" id="UP000464700">
    <property type="component" value="Chromosome"/>
</dbReference>
<proteinExistence type="predicted"/>
<dbReference type="AlphaFoldDB" id="A0A6I7DCX4"/>
<keyword evidence="4" id="KW-1185">Reference proteome</keyword>
<dbReference type="GO" id="GO:0043709">
    <property type="term" value="P:cell adhesion involved in single-species biofilm formation"/>
    <property type="evidence" value="ECO:0007669"/>
    <property type="project" value="TreeGrafter"/>
</dbReference>
<keyword evidence="1" id="KW-0732">Signal</keyword>
<dbReference type="Pfam" id="PF00419">
    <property type="entry name" value="Fimbrial"/>
    <property type="match status" value="1"/>
</dbReference>
<dbReference type="GO" id="GO:0009289">
    <property type="term" value="C:pilus"/>
    <property type="evidence" value="ECO:0007669"/>
    <property type="project" value="InterPro"/>
</dbReference>
<dbReference type="InterPro" id="IPR036937">
    <property type="entry name" value="Adhesion_dom_fimbrial_sf"/>
</dbReference>
<feature type="signal peptide" evidence="1">
    <location>
        <begin position="1"/>
        <end position="22"/>
    </location>
</feature>
<evidence type="ECO:0000313" key="4">
    <source>
        <dbReference type="Proteomes" id="UP000464700"/>
    </source>
</evidence>
<dbReference type="PANTHER" id="PTHR33420:SF33">
    <property type="entry name" value="MINOR FIMBRIAL SUBUNIT"/>
    <property type="match status" value="1"/>
</dbReference>
<dbReference type="PANTHER" id="PTHR33420">
    <property type="entry name" value="FIMBRIAL SUBUNIT ELFA-RELATED"/>
    <property type="match status" value="1"/>
</dbReference>
<dbReference type="RefSeq" id="WP_109372983.1">
    <property type="nucleotide sequence ID" value="NZ_CAXOLP010000007.1"/>
</dbReference>
<name>A0A6I7DCX4_9GAMM</name>
<dbReference type="EMBL" id="CP043925">
    <property type="protein sequence ID" value="QHN11792.1"/>
    <property type="molecule type" value="Genomic_DNA"/>
</dbReference>
<evidence type="ECO:0000313" key="3">
    <source>
        <dbReference type="EMBL" id="QHN11792.1"/>
    </source>
</evidence>
<dbReference type="InterPro" id="IPR000259">
    <property type="entry name" value="Adhesion_dom_fimbrial"/>
</dbReference>